<dbReference type="AlphaFoldDB" id="A0AAD1Q4C9"/>
<accession>A0AAD1Q4C9</accession>
<feature type="domain" description="DUF6602" evidence="1">
    <location>
        <begin position="21"/>
        <end position="118"/>
    </location>
</feature>
<dbReference type="Pfam" id="PF20247">
    <property type="entry name" value="DUF6602"/>
    <property type="match status" value="1"/>
</dbReference>
<evidence type="ECO:0000313" key="2">
    <source>
        <dbReference type="EMBL" id="CAD5964196.1"/>
    </source>
</evidence>
<reference evidence="2" key="1">
    <citation type="submission" date="2020-09" db="EMBL/GenBank/DDBJ databases">
        <authorList>
            <person name="Blom J."/>
        </authorList>
    </citation>
    <scope>NUCLEOTIDE SEQUENCE</scope>
    <source>
        <strain evidence="2">No.66</strain>
    </source>
</reference>
<protein>
    <recommendedName>
        <fullName evidence="1">DUF6602 domain-containing protein</fullName>
    </recommendedName>
</protein>
<dbReference type="RefSeq" id="WP_254032545.1">
    <property type="nucleotide sequence ID" value="NZ_LR882963.1"/>
</dbReference>
<proteinExistence type="predicted"/>
<dbReference type="Proteomes" id="UP001153761">
    <property type="component" value="Chromosome"/>
</dbReference>
<organism evidence="2 3">
    <name type="scientific">Planktothrix agardhii</name>
    <name type="common">Oscillatoria agardhii</name>
    <dbReference type="NCBI Taxonomy" id="1160"/>
    <lineage>
        <taxon>Bacteria</taxon>
        <taxon>Bacillati</taxon>
        <taxon>Cyanobacteriota</taxon>
        <taxon>Cyanophyceae</taxon>
        <taxon>Oscillatoriophycideae</taxon>
        <taxon>Oscillatoriales</taxon>
        <taxon>Microcoleaceae</taxon>
        <taxon>Planktothrix</taxon>
    </lineage>
</organism>
<sequence length="268" mass="30097">MNNYILDKLRADSQHLIHLSTNEEKVQHTGLRGRLRELLIDNVLTPWLPPYVLSGTGTIIEAENLTRESTQDDIILFDKTLAPPILGSSSTKEGIFLFNSVLARVEVKSTVTRSFMKDFCSTSLELSKLKFTVGSNFSSNYSGAFNLFFAFKSDADLDNKNENFELKRLVEVMKELGIDPLSGIVSMICIIGKGFWKIGLKPDKETRTWQRLNSNEAVDQITWFVGCVSNSCFNAHMQRQGRDASKSLESGIGMYLAHPFTDIDINSL</sequence>
<dbReference type="EMBL" id="LR882963">
    <property type="protein sequence ID" value="CAD5964196.1"/>
    <property type="molecule type" value="Genomic_DNA"/>
</dbReference>
<dbReference type="InterPro" id="IPR046537">
    <property type="entry name" value="DUF6602"/>
</dbReference>
<name>A0AAD1Q4C9_PLAAG</name>
<evidence type="ECO:0000313" key="3">
    <source>
        <dbReference type="Proteomes" id="UP001153761"/>
    </source>
</evidence>
<gene>
    <name evidence="2" type="ORF">PANO66_03501</name>
</gene>
<evidence type="ECO:0000259" key="1">
    <source>
        <dbReference type="Pfam" id="PF20247"/>
    </source>
</evidence>